<keyword evidence="2 4" id="KW-0560">Oxidoreductase</keyword>
<dbReference type="Proteomes" id="UP000240009">
    <property type="component" value="Unassembled WGS sequence"/>
</dbReference>
<evidence type="ECO:0000259" key="6">
    <source>
        <dbReference type="Pfam" id="PF02826"/>
    </source>
</evidence>
<dbReference type="GO" id="GO:0051287">
    <property type="term" value="F:NAD binding"/>
    <property type="evidence" value="ECO:0007669"/>
    <property type="project" value="InterPro"/>
</dbReference>
<dbReference type="Gene3D" id="3.40.50.720">
    <property type="entry name" value="NAD(P)-binding Rossmann-like Domain"/>
    <property type="match status" value="2"/>
</dbReference>
<evidence type="ECO:0000313" key="7">
    <source>
        <dbReference type="EMBL" id="PQO30769.1"/>
    </source>
</evidence>
<dbReference type="OrthoDB" id="277029at2"/>
<dbReference type="PROSITE" id="PS00065">
    <property type="entry name" value="D_2_HYDROXYACID_DH_1"/>
    <property type="match status" value="1"/>
</dbReference>
<dbReference type="InterPro" id="IPR029753">
    <property type="entry name" value="D-isomer_DH_CS"/>
</dbReference>
<comment type="caution">
    <text evidence="7">The sequence shown here is derived from an EMBL/GenBank/DDBJ whole genome shotgun (WGS) entry which is preliminary data.</text>
</comment>
<feature type="domain" description="D-isomer specific 2-hydroxyacid dehydrogenase catalytic" evidence="5">
    <location>
        <begin position="4"/>
        <end position="329"/>
    </location>
</feature>
<dbReference type="EMBL" id="PUIA01000038">
    <property type="protein sequence ID" value="PQO30769.1"/>
    <property type="molecule type" value="Genomic_DNA"/>
</dbReference>
<dbReference type="Pfam" id="PF02826">
    <property type="entry name" value="2-Hacid_dh_C"/>
    <property type="match status" value="1"/>
</dbReference>
<evidence type="ECO:0000313" key="8">
    <source>
        <dbReference type="Proteomes" id="UP000240009"/>
    </source>
</evidence>
<dbReference type="InterPro" id="IPR036291">
    <property type="entry name" value="NAD(P)-bd_dom_sf"/>
</dbReference>
<dbReference type="AlphaFoldDB" id="A0A2S8FF29"/>
<dbReference type="InterPro" id="IPR058205">
    <property type="entry name" value="D-LDH-like"/>
</dbReference>
<name>A0A2S8FF29_9BACT</name>
<feature type="domain" description="D-isomer specific 2-hydroxyacid dehydrogenase NAD-binding" evidence="6">
    <location>
        <begin position="110"/>
        <end position="297"/>
    </location>
</feature>
<dbReference type="InterPro" id="IPR029752">
    <property type="entry name" value="D-isomer_DH_CS1"/>
</dbReference>
<dbReference type="PANTHER" id="PTHR43026:SF1">
    <property type="entry name" value="2-HYDROXYACID DEHYDROGENASE HOMOLOG 1-RELATED"/>
    <property type="match status" value="1"/>
</dbReference>
<dbReference type="SUPFAM" id="SSF51735">
    <property type="entry name" value="NAD(P)-binding Rossmann-fold domains"/>
    <property type="match status" value="1"/>
</dbReference>
<dbReference type="GO" id="GO:0016616">
    <property type="term" value="F:oxidoreductase activity, acting on the CH-OH group of donors, NAD or NADP as acceptor"/>
    <property type="evidence" value="ECO:0007669"/>
    <property type="project" value="InterPro"/>
</dbReference>
<reference evidence="7 8" key="1">
    <citation type="submission" date="2018-02" db="EMBL/GenBank/DDBJ databases">
        <title>Comparative genomes isolates from brazilian mangrove.</title>
        <authorList>
            <person name="Araujo J.E."/>
            <person name="Taketani R.G."/>
            <person name="Silva M.C.P."/>
            <person name="Loureco M.V."/>
            <person name="Andreote F.D."/>
        </authorList>
    </citation>
    <scope>NUCLEOTIDE SEQUENCE [LARGE SCALE GENOMIC DNA]</scope>
    <source>
        <strain evidence="7 8">HEX-2 MGV</strain>
    </source>
</reference>
<protein>
    <submittedName>
        <fullName evidence="7">Hydroxyacid dehydrogenase</fullName>
    </submittedName>
</protein>
<dbReference type="SUPFAM" id="SSF52283">
    <property type="entry name" value="Formate/glycerate dehydrogenase catalytic domain-like"/>
    <property type="match status" value="1"/>
</dbReference>
<comment type="similarity">
    <text evidence="1 4">Belongs to the D-isomer specific 2-hydroxyacid dehydrogenase family.</text>
</comment>
<sequence length="331" mass="36001">MEVAVFGTKSYDRQFLLAAADGTDIEWTFIEPRLTETTAPLASPFEAICCFVNDEISSAVLQKLSEGRTKLIAMRCAGYNNVDLPVAHELGIQVARVPAYSPYAVAEHAVGLILTLNRKYHKAYNRVREGDFSLSGLLGFDLHGKTVGVIGTGKIGQIFARIMHGFGCDLLAFDVHEAEDCRKWGVKYKPLDEVLAQSDIISLHCPLLPATRHLIGEAAIGKLKPGAMIINTSRGGLINTMAAINGLKSGQIGSLGIDVYEEEAELFFEDKSQSVIQDDVFARLVTFPNVLVTGHQGFFTQNALEAIAQVTVQNLNEFAAGEELTNEVKVS</sequence>
<dbReference type="PANTHER" id="PTHR43026">
    <property type="entry name" value="2-HYDROXYACID DEHYDROGENASE HOMOLOG 1-RELATED"/>
    <property type="match status" value="1"/>
</dbReference>
<organism evidence="7 8">
    <name type="scientific">Blastopirellula marina</name>
    <dbReference type="NCBI Taxonomy" id="124"/>
    <lineage>
        <taxon>Bacteria</taxon>
        <taxon>Pseudomonadati</taxon>
        <taxon>Planctomycetota</taxon>
        <taxon>Planctomycetia</taxon>
        <taxon>Pirellulales</taxon>
        <taxon>Pirellulaceae</taxon>
        <taxon>Blastopirellula</taxon>
    </lineage>
</organism>
<dbReference type="PROSITE" id="PS00670">
    <property type="entry name" value="D_2_HYDROXYACID_DH_2"/>
    <property type="match status" value="1"/>
</dbReference>
<dbReference type="Pfam" id="PF00389">
    <property type="entry name" value="2-Hacid_dh"/>
    <property type="match status" value="1"/>
</dbReference>
<evidence type="ECO:0000259" key="5">
    <source>
        <dbReference type="Pfam" id="PF00389"/>
    </source>
</evidence>
<evidence type="ECO:0000256" key="2">
    <source>
        <dbReference type="ARBA" id="ARBA00023002"/>
    </source>
</evidence>
<dbReference type="InterPro" id="IPR006139">
    <property type="entry name" value="D-isomer_2_OHA_DH_cat_dom"/>
</dbReference>
<evidence type="ECO:0000256" key="3">
    <source>
        <dbReference type="ARBA" id="ARBA00023027"/>
    </source>
</evidence>
<keyword evidence="3" id="KW-0520">NAD</keyword>
<dbReference type="InterPro" id="IPR006140">
    <property type="entry name" value="D-isomer_DH_NAD-bd"/>
</dbReference>
<proteinExistence type="inferred from homology"/>
<evidence type="ECO:0000256" key="4">
    <source>
        <dbReference type="RuleBase" id="RU003719"/>
    </source>
</evidence>
<gene>
    <name evidence="7" type="ORF">C5Y96_13935</name>
</gene>
<dbReference type="CDD" id="cd12183">
    <property type="entry name" value="LDH_like_2"/>
    <property type="match status" value="1"/>
</dbReference>
<dbReference type="PROSITE" id="PS00671">
    <property type="entry name" value="D_2_HYDROXYACID_DH_3"/>
    <property type="match status" value="1"/>
</dbReference>
<accession>A0A2S8FF29</accession>
<evidence type="ECO:0000256" key="1">
    <source>
        <dbReference type="ARBA" id="ARBA00005854"/>
    </source>
</evidence>